<reference evidence="3" key="1">
    <citation type="journal article" date="2014" name="Int. J. Syst. Evol. Microbiol.">
        <title>Complete genome sequence of Corynebacterium casei LMG S-19264T (=DSM 44701T), isolated from a smear-ripened cheese.</title>
        <authorList>
            <consortium name="US DOE Joint Genome Institute (JGI-PGF)"/>
            <person name="Walter F."/>
            <person name="Albersmeier A."/>
            <person name="Kalinowski J."/>
            <person name="Ruckert C."/>
        </authorList>
    </citation>
    <scope>NUCLEOTIDE SEQUENCE</scope>
    <source>
        <strain evidence="3">NBRC 108769</strain>
    </source>
</reference>
<feature type="domain" description="Peptidase S74" evidence="2">
    <location>
        <begin position="638"/>
        <end position="759"/>
    </location>
</feature>
<protein>
    <recommendedName>
        <fullName evidence="2">Peptidase S74 domain-containing protein</fullName>
    </recommendedName>
</protein>
<name>A0AA37SSS4_9BACT</name>
<proteinExistence type="predicted"/>
<keyword evidence="4" id="KW-1185">Reference proteome</keyword>
<dbReference type="InterPro" id="IPR030392">
    <property type="entry name" value="S74_ICA"/>
</dbReference>
<dbReference type="RefSeq" id="WP_235291772.1">
    <property type="nucleotide sequence ID" value="NZ_BSOH01000027.1"/>
</dbReference>
<comment type="caution">
    <text evidence="3">The sequence shown here is derived from an EMBL/GenBank/DDBJ whole genome shotgun (WGS) entry which is preliminary data.</text>
</comment>
<dbReference type="EMBL" id="BSOH01000027">
    <property type="protein sequence ID" value="GLR19532.1"/>
    <property type="molecule type" value="Genomic_DNA"/>
</dbReference>
<sequence length="780" mass="84314">MKSITLFLLTIIFSIIGLHGVYSQSIGINHDYQEPNPNAILDIDADDMGVLIPRLTTDQRNSFALILTNAEIGMLVFDTDERHFYFWQDAGFRRINLSSGIIDNDLDTEIRVEEHPDDDIIRFYTSGNERWTMEENRIEPQNKQGLIFIGKKAGINNASRTHNIAIGDSSLLRNGSGVSNAREGNENIGIGRKTLENNVKGYQNLAIGSYSLNNNLGNRNTGLGYQTMLLNTLGNGNTAVGHNVLRLMETGENNVGVGVNSLQQNKTGSNNIAIGSNSLGATEDISNIIAIGTDASMSNRTSGTIGIGDSTLMVNGITGTFYFHGAWITAVGHHLLKKNTTGYANTGIGYNALTENTIGNYNTVLGSYALKENISGGYNVALGANSLRNNTIGNANAALGYSALNENIDGYANTAIGYRSLTYNEAGIRNVSVGSSSLLWNKTGNRNVALGSYALYNNTAGNGNMAIGDAAMYNNKTLRSNVAIGDSVLFNFRNGNILYIGGIVAVGYKSQFKNISGQENTSLGTHSLQLNLTGNGNTALGSLALFRNTGDNSTAVGRNALVNTASGDENTAVGSLALSGYNTRNRRTAIGFSANSINDNGNNTGLGNDADCTAAHQVRIGNQDVTSIGGYANWTNISDGNFKKDVQENVVGIDFIRKLRPVTYRLDLDEINQFYLREYGEDKRTTYIDKSEAGTMIRSGFIAQEVEATAKLLGYDFSGVDAPKNDKDYYGLRYAAFVVPLVKAVQEQQDIIDNLEVRLLKLESRLQEMDQQLLAKNEGI</sequence>
<dbReference type="Gene3D" id="2.150.10.10">
    <property type="entry name" value="Serralysin-like metalloprotease, C-terminal"/>
    <property type="match status" value="3"/>
</dbReference>
<organism evidence="3 4">
    <name type="scientific">Portibacter lacus</name>
    <dbReference type="NCBI Taxonomy" id="1099794"/>
    <lineage>
        <taxon>Bacteria</taxon>
        <taxon>Pseudomonadati</taxon>
        <taxon>Bacteroidota</taxon>
        <taxon>Saprospiria</taxon>
        <taxon>Saprospirales</taxon>
        <taxon>Haliscomenobacteraceae</taxon>
        <taxon>Portibacter</taxon>
    </lineage>
</organism>
<dbReference type="Proteomes" id="UP001156666">
    <property type="component" value="Unassembled WGS sequence"/>
</dbReference>
<gene>
    <name evidence="3" type="ORF">GCM10007940_41480</name>
</gene>
<keyword evidence="1" id="KW-0175">Coiled coil</keyword>
<reference evidence="3" key="2">
    <citation type="submission" date="2023-01" db="EMBL/GenBank/DDBJ databases">
        <title>Draft genome sequence of Portibacter lacus strain NBRC 108769.</title>
        <authorList>
            <person name="Sun Q."/>
            <person name="Mori K."/>
        </authorList>
    </citation>
    <scope>NUCLEOTIDE SEQUENCE</scope>
    <source>
        <strain evidence="3">NBRC 108769</strain>
    </source>
</reference>
<accession>A0AA37SSS4</accession>
<dbReference type="AlphaFoldDB" id="A0AA37SSS4"/>
<feature type="coiled-coil region" evidence="1">
    <location>
        <begin position="745"/>
        <end position="772"/>
    </location>
</feature>
<evidence type="ECO:0000313" key="3">
    <source>
        <dbReference type="EMBL" id="GLR19532.1"/>
    </source>
</evidence>
<evidence type="ECO:0000259" key="2">
    <source>
        <dbReference type="PROSITE" id="PS51688"/>
    </source>
</evidence>
<dbReference type="PROSITE" id="PS51688">
    <property type="entry name" value="ICA"/>
    <property type="match status" value="1"/>
</dbReference>
<dbReference type="Pfam" id="PF13884">
    <property type="entry name" value="Peptidase_S74"/>
    <property type="match status" value="1"/>
</dbReference>
<evidence type="ECO:0000256" key="1">
    <source>
        <dbReference type="SAM" id="Coils"/>
    </source>
</evidence>
<dbReference type="InterPro" id="IPR011049">
    <property type="entry name" value="Serralysin-like_metalloprot_C"/>
</dbReference>
<evidence type="ECO:0000313" key="4">
    <source>
        <dbReference type="Proteomes" id="UP001156666"/>
    </source>
</evidence>